<organism evidence="7 8">
    <name type="scientific">Algoriphagus boseongensis</name>
    <dbReference type="NCBI Taxonomy" id="1442587"/>
    <lineage>
        <taxon>Bacteria</taxon>
        <taxon>Pseudomonadati</taxon>
        <taxon>Bacteroidota</taxon>
        <taxon>Cytophagia</taxon>
        <taxon>Cytophagales</taxon>
        <taxon>Cyclobacteriaceae</taxon>
        <taxon>Algoriphagus</taxon>
    </lineage>
</organism>
<dbReference type="InterPro" id="IPR006129">
    <property type="entry name" value="AdhesinB"/>
</dbReference>
<evidence type="ECO:0000256" key="2">
    <source>
        <dbReference type="ARBA" id="ARBA00011028"/>
    </source>
</evidence>
<comment type="subcellular location">
    <subcellularLocation>
        <location evidence="1">Cell envelope</location>
    </subcellularLocation>
</comment>
<evidence type="ECO:0000256" key="5">
    <source>
        <dbReference type="ARBA" id="ARBA00022729"/>
    </source>
</evidence>
<dbReference type="SUPFAM" id="SSF53807">
    <property type="entry name" value="Helical backbone' metal receptor"/>
    <property type="match status" value="1"/>
</dbReference>
<comment type="similarity">
    <text evidence="2 6">Belongs to the bacterial solute-binding protein 9 family.</text>
</comment>
<sequence>MRKGLFFFLISIISALGCRPISDEEREKPLIVATTSILADGIQNIVGDNADVVALMPAGVDPHLYKASVRDLDLLTQADMVVYHGLFLEGKMNEIFEKLALTQSLINVSKGIPAEDLLRSGPQVHAVDPHVWFDVKLWSKALAYGAEELIKWKPEWESSIKSNSEEYLRKLRDLDALAQTRVNELKSKNQVLVTAHDAFAYFGKSYGMPVYSLQGLSTLSEPGLKDLTELVKIIQAHQVKAIFAEQTISPKAIRAVANGAAEKNQEVKLAGPLFTDSLDAPGTPAGTYLGMFETNLSIIYKNLLP</sequence>
<reference evidence="7 8" key="1">
    <citation type="submission" date="2019-03" db="EMBL/GenBank/DDBJ databases">
        <title>Genomic Encyclopedia of Type Strains, Phase III (KMG-III): the genomes of soil and plant-associated and newly described type strains.</title>
        <authorList>
            <person name="Whitman W."/>
        </authorList>
    </citation>
    <scope>NUCLEOTIDE SEQUENCE [LARGE SCALE GENOMIC DNA]</scope>
    <source>
        <strain evidence="7 8">CECT 8446</strain>
    </source>
</reference>
<dbReference type="InterPro" id="IPR050492">
    <property type="entry name" value="Bact_metal-bind_prot9"/>
</dbReference>
<protein>
    <submittedName>
        <fullName evidence="7">Manganese/zinc/iron transport system substrate-binding protein</fullName>
    </submittedName>
</protein>
<dbReference type="InterPro" id="IPR006127">
    <property type="entry name" value="ZnuA-like"/>
</dbReference>
<comment type="caution">
    <text evidence="7">The sequence shown here is derived from an EMBL/GenBank/DDBJ whole genome shotgun (WGS) entry which is preliminary data.</text>
</comment>
<dbReference type="Proteomes" id="UP000294535">
    <property type="component" value="Unassembled WGS sequence"/>
</dbReference>
<dbReference type="PROSITE" id="PS51257">
    <property type="entry name" value="PROKAR_LIPOPROTEIN"/>
    <property type="match status" value="1"/>
</dbReference>
<dbReference type="PANTHER" id="PTHR42953">
    <property type="entry name" value="HIGH-AFFINITY ZINC UPTAKE SYSTEM PROTEIN ZNUA-RELATED"/>
    <property type="match status" value="1"/>
</dbReference>
<dbReference type="AlphaFoldDB" id="A0A4V3D2I3"/>
<dbReference type="RefSeq" id="WP_133552873.1">
    <property type="nucleotide sequence ID" value="NZ_SNYF01000005.1"/>
</dbReference>
<dbReference type="Pfam" id="PF01297">
    <property type="entry name" value="ZnuA"/>
    <property type="match status" value="1"/>
</dbReference>
<dbReference type="EMBL" id="SNYF01000005">
    <property type="protein sequence ID" value="TDQ18977.1"/>
    <property type="molecule type" value="Genomic_DNA"/>
</dbReference>
<dbReference type="GO" id="GO:0046872">
    <property type="term" value="F:metal ion binding"/>
    <property type="evidence" value="ECO:0007669"/>
    <property type="project" value="UniProtKB-KW"/>
</dbReference>
<dbReference type="OrthoDB" id="9793396at2"/>
<proteinExistence type="inferred from homology"/>
<evidence type="ECO:0000256" key="1">
    <source>
        <dbReference type="ARBA" id="ARBA00004196"/>
    </source>
</evidence>
<keyword evidence="8" id="KW-1185">Reference proteome</keyword>
<evidence type="ECO:0000313" key="8">
    <source>
        <dbReference type="Proteomes" id="UP000294535"/>
    </source>
</evidence>
<accession>A0A4V3D2I3</accession>
<evidence type="ECO:0000256" key="3">
    <source>
        <dbReference type="ARBA" id="ARBA00022448"/>
    </source>
</evidence>
<gene>
    <name evidence="7" type="ORF">DFQ04_0788</name>
</gene>
<evidence type="ECO:0000256" key="4">
    <source>
        <dbReference type="ARBA" id="ARBA00022723"/>
    </source>
</evidence>
<dbReference type="PRINTS" id="PR00691">
    <property type="entry name" value="ADHESINB"/>
</dbReference>
<dbReference type="PRINTS" id="PR00690">
    <property type="entry name" value="ADHESNFAMILY"/>
</dbReference>
<keyword evidence="5" id="KW-0732">Signal</keyword>
<dbReference type="GO" id="GO:0007155">
    <property type="term" value="P:cell adhesion"/>
    <property type="evidence" value="ECO:0007669"/>
    <property type="project" value="InterPro"/>
</dbReference>
<dbReference type="InterPro" id="IPR006128">
    <property type="entry name" value="Lipoprotein_PsaA-like"/>
</dbReference>
<keyword evidence="3 6" id="KW-0813">Transport</keyword>
<dbReference type="GO" id="GO:0030001">
    <property type="term" value="P:metal ion transport"/>
    <property type="evidence" value="ECO:0007669"/>
    <property type="project" value="InterPro"/>
</dbReference>
<dbReference type="PANTHER" id="PTHR42953:SF1">
    <property type="entry name" value="METAL-BINDING PROTEIN HI_0362-RELATED"/>
    <property type="match status" value="1"/>
</dbReference>
<evidence type="ECO:0000256" key="6">
    <source>
        <dbReference type="RuleBase" id="RU003512"/>
    </source>
</evidence>
<dbReference type="GO" id="GO:0030313">
    <property type="term" value="C:cell envelope"/>
    <property type="evidence" value="ECO:0007669"/>
    <property type="project" value="UniProtKB-SubCell"/>
</dbReference>
<keyword evidence="4" id="KW-0479">Metal-binding</keyword>
<dbReference type="Gene3D" id="3.40.50.1980">
    <property type="entry name" value="Nitrogenase molybdenum iron protein domain"/>
    <property type="match status" value="2"/>
</dbReference>
<evidence type="ECO:0000313" key="7">
    <source>
        <dbReference type="EMBL" id="TDQ18977.1"/>
    </source>
</evidence>
<name>A0A4V3D2I3_9BACT</name>